<evidence type="ECO:0000313" key="2">
    <source>
        <dbReference type="EMBL" id="KAJ1193569.1"/>
    </source>
</evidence>
<gene>
    <name evidence="2" type="ORF">NDU88_002865</name>
</gene>
<accession>A0AAV7V024</accession>
<name>A0AAV7V024_PLEWA</name>
<sequence length="148" mass="15662">MPNATPSSQVDGQPHFNSPPRPGERPPQTVFLVAEQTGGGLGGAPYTTCAPNQGWVSGVYKYLGCPMPGTATFCYANRRVNYRELSPKVNSKSPGTPMQPRLTAGAVPWSMAGPLLCSVTRSVQRGCGAVDDAVNVSGSTHEIRNTER</sequence>
<reference evidence="2" key="1">
    <citation type="journal article" date="2022" name="bioRxiv">
        <title>Sequencing and chromosome-scale assembly of the giantPleurodeles waltlgenome.</title>
        <authorList>
            <person name="Brown T."/>
            <person name="Elewa A."/>
            <person name="Iarovenko S."/>
            <person name="Subramanian E."/>
            <person name="Araus A.J."/>
            <person name="Petzold A."/>
            <person name="Susuki M."/>
            <person name="Suzuki K.-i.T."/>
            <person name="Hayashi T."/>
            <person name="Toyoda A."/>
            <person name="Oliveira C."/>
            <person name="Osipova E."/>
            <person name="Leigh N.D."/>
            <person name="Simon A."/>
            <person name="Yun M.H."/>
        </authorList>
    </citation>
    <scope>NUCLEOTIDE SEQUENCE</scope>
    <source>
        <strain evidence="2">20211129_DDA</strain>
        <tissue evidence="2">Liver</tissue>
    </source>
</reference>
<evidence type="ECO:0000313" key="3">
    <source>
        <dbReference type="Proteomes" id="UP001066276"/>
    </source>
</evidence>
<organism evidence="2 3">
    <name type="scientific">Pleurodeles waltl</name>
    <name type="common">Iberian ribbed newt</name>
    <dbReference type="NCBI Taxonomy" id="8319"/>
    <lineage>
        <taxon>Eukaryota</taxon>
        <taxon>Metazoa</taxon>
        <taxon>Chordata</taxon>
        <taxon>Craniata</taxon>
        <taxon>Vertebrata</taxon>
        <taxon>Euteleostomi</taxon>
        <taxon>Amphibia</taxon>
        <taxon>Batrachia</taxon>
        <taxon>Caudata</taxon>
        <taxon>Salamandroidea</taxon>
        <taxon>Salamandridae</taxon>
        <taxon>Pleurodelinae</taxon>
        <taxon>Pleurodeles</taxon>
    </lineage>
</organism>
<evidence type="ECO:0000256" key="1">
    <source>
        <dbReference type="SAM" id="MobiDB-lite"/>
    </source>
</evidence>
<dbReference type="Proteomes" id="UP001066276">
    <property type="component" value="Chromosome 2_2"/>
</dbReference>
<protein>
    <submittedName>
        <fullName evidence="2">Uncharacterized protein</fullName>
    </submittedName>
</protein>
<keyword evidence="3" id="KW-1185">Reference proteome</keyword>
<feature type="compositionally biased region" description="Polar residues" evidence="1">
    <location>
        <begin position="1"/>
        <end position="11"/>
    </location>
</feature>
<dbReference type="EMBL" id="JANPWB010000004">
    <property type="protein sequence ID" value="KAJ1193569.1"/>
    <property type="molecule type" value="Genomic_DNA"/>
</dbReference>
<proteinExistence type="predicted"/>
<comment type="caution">
    <text evidence="2">The sequence shown here is derived from an EMBL/GenBank/DDBJ whole genome shotgun (WGS) entry which is preliminary data.</text>
</comment>
<feature type="region of interest" description="Disordered" evidence="1">
    <location>
        <begin position="1"/>
        <end position="27"/>
    </location>
</feature>
<dbReference type="AlphaFoldDB" id="A0AAV7V024"/>